<keyword evidence="2 5" id="KW-0812">Transmembrane</keyword>
<name>A0A1T4Z5Q9_9ACTN</name>
<feature type="transmembrane region" description="Helical" evidence="5">
    <location>
        <begin position="237"/>
        <end position="255"/>
    </location>
</feature>
<dbReference type="RefSeq" id="WP_078700502.1">
    <property type="nucleotide sequence ID" value="NZ_LT796768.1"/>
</dbReference>
<reference evidence="8" key="1">
    <citation type="submission" date="2017-02" db="EMBL/GenBank/DDBJ databases">
        <authorList>
            <person name="Varghese N."/>
            <person name="Submissions S."/>
        </authorList>
    </citation>
    <scope>NUCLEOTIDE SEQUENCE [LARGE SCALE GENOMIC DNA]</scope>
    <source>
        <strain evidence="8">9H-4</strain>
    </source>
</reference>
<protein>
    <submittedName>
        <fullName evidence="7">ABC-2 type transport system permease protein</fullName>
    </submittedName>
</protein>
<sequence length="282" mass="30277">MSAVDVAVRSGMRRGWIEFRNSLRAPEDLMYYVLLNGILAVVLYLNRDNMIEDADISVAHFIVPNALAMMVVFGAAYGLATVVVTEREDGTLLRAKSVPRGMRGYVVGQSARVTYETVFGSAIILVAATALVDGLWHRGVPGLVGVVGLIVLGLLACAPIGFVLGSIFKNPRSVGGWGMVVIGALVYASGIFSTGGLPRWVEIIGQLFPLHWLAAGMRAALLPDWAASLEPGGEWRVWQAVAVLTVWAVIGLVLAPRLLQRMARRESGSAVAARRDKALTRV</sequence>
<dbReference type="STRING" id="1736691.SAMN06295964_2544"/>
<comment type="subcellular location">
    <subcellularLocation>
        <location evidence="1">Membrane</location>
        <topology evidence="1">Multi-pass membrane protein</topology>
    </subcellularLocation>
</comment>
<dbReference type="PANTHER" id="PTHR43229:SF2">
    <property type="entry name" value="NODULATION PROTEIN J"/>
    <property type="match status" value="1"/>
</dbReference>
<dbReference type="InterPro" id="IPR047817">
    <property type="entry name" value="ABC2_TM_bact-type"/>
</dbReference>
<evidence type="ECO:0000313" key="8">
    <source>
        <dbReference type="Proteomes" id="UP000191040"/>
    </source>
</evidence>
<dbReference type="GO" id="GO:0140359">
    <property type="term" value="F:ABC-type transporter activity"/>
    <property type="evidence" value="ECO:0007669"/>
    <property type="project" value="InterPro"/>
</dbReference>
<evidence type="ECO:0000256" key="4">
    <source>
        <dbReference type="ARBA" id="ARBA00023136"/>
    </source>
</evidence>
<proteinExistence type="predicted"/>
<feature type="domain" description="ABC transmembrane type-2" evidence="6">
    <location>
        <begin position="28"/>
        <end position="262"/>
    </location>
</feature>
<evidence type="ECO:0000313" key="7">
    <source>
        <dbReference type="EMBL" id="SKB09198.1"/>
    </source>
</evidence>
<accession>A0A1T4Z5Q9</accession>
<evidence type="ECO:0000256" key="5">
    <source>
        <dbReference type="SAM" id="Phobius"/>
    </source>
</evidence>
<feature type="transmembrane region" description="Helical" evidence="5">
    <location>
        <begin position="29"/>
        <end position="46"/>
    </location>
</feature>
<evidence type="ECO:0000259" key="6">
    <source>
        <dbReference type="PROSITE" id="PS51012"/>
    </source>
</evidence>
<feature type="transmembrane region" description="Helical" evidence="5">
    <location>
        <begin position="118"/>
        <end position="136"/>
    </location>
</feature>
<feature type="transmembrane region" description="Helical" evidence="5">
    <location>
        <begin position="58"/>
        <end position="80"/>
    </location>
</feature>
<dbReference type="Proteomes" id="UP000191040">
    <property type="component" value="Chromosome I"/>
</dbReference>
<feature type="transmembrane region" description="Helical" evidence="5">
    <location>
        <begin position="174"/>
        <end position="193"/>
    </location>
</feature>
<dbReference type="GO" id="GO:0016020">
    <property type="term" value="C:membrane"/>
    <property type="evidence" value="ECO:0007669"/>
    <property type="project" value="UniProtKB-SubCell"/>
</dbReference>
<dbReference type="InterPro" id="IPR051784">
    <property type="entry name" value="Nod_factor_ABC_transporter"/>
</dbReference>
<dbReference type="PANTHER" id="PTHR43229">
    <property type="entry name" value="NODULATION PROTEIN J"/>
    <property type="match status" value="1"/>
</dbReference>
<dbReference type="Pfam" id="PF12698">
    <property type="entry name" value="ABC2_membrane_3"/>
    <property type="match status" value="1"/>
</dbReference>
<dbReference type="PROSITE" id="PS51012">
    <property type="entry name" value="ABC_TM2"/>
    <property type="match status" value="1"/>
</dbReference>
<evidence type="ECO:0000256" key="2">
    <source>
        <dbReference type="ARBA" id="ARBA00022692"/>
    </source>
</evidence>
<dbReference type="AlphaFoldDB" id="A0A1T4Z5Q9"/>
<organism evidence="7 8">
    <name type="scientific">Aeromicrobium choanae</name>
    <dbReference type="NCBI Taxonomy" id="1736691"/>
    <lineage>
        <taxon>Bacteria</taxon>
        <taxon>Bacillati</taxon>
        <taxon>Actinomycetota</taxon>
        <taxon>Actinomycetes</taxon>
        <taxon>Propionibacteriales</taxon>
        <taxon>Nocardioidaceae</taxon>
        <taxon>Aeromicrobium</taxon>
    </lineage>
</organism>
<gene>
    <name evidence="7" type="ORF">SAMN06295964_2544</name>
</gene>
<keyword evidence="4 5" id="KW-0472">Membrane</keyword>
<evidence type="ECO:0000256" key="1">
    <source>
        <dbReference type="ARBA" id="ARBA00004141"/>
    </source>
</evidence>
<dbReference type="InterPro" id="IPR013525">
    <property type="entry name" value="ABC2_TM"/>
</dbReference>
<keyword evidence="8" id="KW-1185">Reference proteome</keyword>
<feature type="transmembrane region" description="Helical" evidence="5">
    <location>
        <begin position="143"/>
        <end position="168"/>
    </location>
</feature>
<feature type="transmembrane region" description="Helical" evidence="5">
    <location>
        <begin position="200"/>
        <end position="217"/>
    </location>
</feature>
<dbReference type="EMBL" id="LT796768">
    <property type="protein sequence ID" value="SKB09198.1"/>
    <property type="molecule type" value="Genomic_DNA"/>
</dbReference>
<keyword evidence="3 5" id="KW-1133">Transmembrane helix</keyword>
<evidence type="ECO:0000256" key="3">
    <source>
        <dbReference type="ARBA" id="ARBA00022989"/>
    </source>
</evidence>